<dbReference type="Pfam" id="PF02301">
    <property type="entry name" value="HORMA"/>
    <property type="match status" value="1"/>
</dbReference>
<dbReference type="InterPro" id="IPR011011">
    <property type="entry name" value="Znf_FYVE_PHD"/>
</dbReference>
<dbReference type="GO" id="GO:0051598">
    <property type="term" value="P:meiotic recombination checkpoint signaling"/>
    <property type="evidence" value="ECO:0007669"/>
    <property type="project" value="TreeGrafter"/>
</dbReference>
<comment type="subcellular location">
    <subcellularLocation>
        <location evidence="2">Chromosome</location>
    </subcellularLocation>
    <subcellularLocation>
        <location evidence="1">Nucleus</location>
    </subcellularLocation>
</comment>
<dbReference type="InterPro" id="IPR013083">
    <property type="entry name" value="Znf_RING/FYVE/PHD"/>
</dbReference>
<evidence type="ECO:0000256" key="5">
    <source>
        <dbReference type="ARBA" id="ARBA00023254"/>
    </source>
</evidence>
<dbReference type="InterPro" id="IPR003511">
    <property type="entry name" value="HORMA_dom"/>
</dbReference>
<dbReference type="AlphaFoldDB" id="A0A1Z5TAF4"/>
<dbReference type="GO" id="GO:0005694">
    <property type="term" value="C:chromosome"/>
    <property type="evidence" value="ECO:0007669"/>
    <property type="project" value="UniProtKB-SubCell"/>
</dbReference>
<proteinExistence type="predicted"/>
<dbReference type="InterPro" id="IPR051294">
    <property type="entry name" value="HORMA_MeioticProgression"/>
</dbReference>
<evidence type="ECO:0000256" key="3">
    <source>
        <dbReference type="ARBA" id="ARBA00022454"/>
    </source>
</evidence>
<reference evidence="8 9" key="1">
    <citation type="submission" date="2017-01" db="EMBL/GenBank/DDBJ databases">
        <title>The recent genome duplication of the halophilic yeast Hortaea werneckii: insights from long-read sequencing.</title>
        <authorList>
            <person name="Sinha S."/>
            <person name="Flibotte S."/>
            <person name="Neira M."/>
            <person name="Lenassi M."/>
            <person name="Gostincar C."/>
            <person name="Stajich J.E."/>
            <person name="Nislow C.E."/>
        </authorList>
    </citation>
    <scope>NUCLEOTIDE SEQUENCE [LARGE SCALE GENOMIC DNA]</scope>
    <source>
        <strain evidence="8 9">EXF-2000</strain>
    </source>
</reference>
<evidence type="ECO:0000313" key="8">
    <source>
        <dbReference type="EMBL" id="OTA32968.1"/>
    </source>
</evidence>
<dbReference type="PANTHER" id="PTHR48225">
    <property type="entry name" value="HORMA DOMAIN-CONTAINING PROTEIN 1"/>
    <property type="match status" value="1"/>
</dbReference>
<dbReference type="GO" id="GO:0005634">
    <property type="term" value="C:nucleus"/>
    <property type="evidence" value="ECO:0007669"/>
    <property type="project" value="UniProtKB-SubCell"/>
</dbReference>
<dbReference type="InParanoid" id="A0A1Z5TAF4"/>
<keyword evidence="3" id="KW-0158">Chromosome</keyword>
<feature type="compositionally biased region" description="Low complexity" evidence="6">
    <location>
        <begin position="360"/>
        <end position="376"/>
    </location>
</feature>
<dbReference type="Pfam" id="PF20826">
    <property type="entry name" value="PHD_5"/>
    <property type="match status" value="1"/>
</dbReference>
<dbReference type="Gene3D" id="3.30.900.10">
    <property type="entry name" value="HORMA domain"/>
    <property type="match status" value="1"/>
</dbReference>
<feature type="region of interest" description="Disordered" evidence="6">
    <location>
        <begin position="351"/>
        <end position="377"/>
    </location>
</feature>
<dbReference type="Gene3D" id="3.30.40.10">
    <property type="entry name" value="Zinc/RING finger domain, C3HC4 (zinc finger)"/>
    <property type="match status" value="1"/>
</dbReference>
<dbReference type="InterPro" id="IPR036570">
    <property type="entry name" value="HORMA_dom_sf"/>
</dbReference>
<gene>
    <name evidence="8" type="ORF">BTJ68_07209</name>
</gene>
<keyword evidence="4" id="KW-0539">Nucleus</keyword>
<feature type="region of interest" description="Disordered" evidence="6">
    <location>
        <begin position="290"/>
        <end position="314"/>
    </location>
</feature>
<feature type="domain" description="HORMA" evidence="7">
    <location>
        <begin position="20"/>
        <end position="253"/>
    </location>
</feature>
<evidence type="ECO:0000256" key="1">
    <source>
        <dbReference type="ARBA" id="ARBA00004123"/>
    </source>
</evidence>
<keyword evidence="5" id="KW-0469">Meiosis</keyword>
<dbReference type="OrthoDB" id="1928087at2759"/>
<organism evidence="8 9">
    <name type="scientific">Hortaea werneckii EXF-2000</name>
    <dbReference type="NCBI Taxonomy" id="1157616"/>
    <lineage>
        <taxon>Eukaryota</taxon>
        <taxon>Fungi</taxon>
        <taxon>Dikarya</taxon>
        <taxon>Ascomycota</taxon>
        <taxon>Pezizomycotina</taxon>
        <taxon>Dothideomycetes</taxon>
        <taxon>Dothideomycetidae</taxon>
        <taxon>Mycosphaerellales</taxon>
        <taxon>Teratosphaeriaceae</taxon>
        <taxon>Hortaea</taxon>
    </lineage>
</organism>
<dbReference type="STRING" id="1157616.A0A1Z5TAF4"/>
<dbReference type="EMBL" id="MUNK01000083">
    <property type="protein sequence ID" value="OTA32968.1"/>
    <property type="molecule type" value="Genomic_DNA"/>
</dbReference>
<dbReference type="SUPFAM" id="SSF56019">
    <property type="entry name" value="The spindle assembly checkpoint protein mad2"/>
    <property type="match status" value="1"/>
</dbReference>
<dbReference type="PANTHER" id="PTHR48225:SF7">
    <property type="entry name" value="MEIOSIS-SPECIFIC PROTEIN HOP1"/>
    <property type="match status" value="1"/>
</dbReference>
<dbReference type="Proteomes" id="UP000194280">
    <property type="component" value="Unassembled WGS sequence"/>
</dbReference>
<comment type="caution">
    <text evidence="8">The sequence shown here is derived from an EMBL/GenBank/DDBJ whole genome shotgun (WGS) entry which is preliminary data.</text>
</comment>
<evidence type="ECO:0000313" key="9">
    <source>
        <dbReference type="Proteomes" id="UP000194280"/>
    </source>
</evidence>
<evidence type="ECO:0000256" key="4">
    <source>
        <dbReference type="ARBA" id="ARBA00023242"/>
    </source>
</evidence>
<dbReference type="PROSITE" id="PS50815">
    <property type="entry name" value="HORMA"/>
    <property type="match status" value="1"/>
</dbReference>
<dbReference type="GO" id="GO:0007130">
    <property type="term" value="P:synaptonemal complex assembly"/>
    <property type="evidence" value="ECO:0007669"/>
    <property type="project" value="TreeGrafter"/>
</dbReference>
<dbReference type="VEuPathDB" id="FungiDB:BTJ68_07209"/>
<sequence length="724" mass="81158">MASIQIQRPATKTKNAIDQKQSLEIVQTLLHGGLSSLSYQRALFSDKVFDEQFYVTGDHVHSYADYAAAKLPKTSPRDGTTATKMQVLRRGRSRRVDQFLDWLEKGAFVALKAGKLKALQLYVHADEKSRQKVVETYTFTIQYSKNACDGQPVASVEFESPGSEINERTTNLSLQFLLRQIDAACSRLPNLPEKRFVSMELFCLPGMSNDHKPDGFRISENDTVVYATAKGWQRHVEKLHDLRSSFHRSELKIVSLASSATRDKIEVPFPKALCYDHPSSTHKYIDLTNGDQEAYTPGEARDTRETTTLSPPTSIPARKLQKAVMTPLLDQQIEKSGIFTEGAVRHELRPRNHKQHLCNRASSSNASQPRSSSALSRMKHEFEGMMRSETMSQGDTQSQYFGPPQVSASNSKCSPSMLNATISPVAKSEFCLIPSKASEIARDAHRLRKHARELAKSEGKKTKKGHILLCQCGLKEEEGDMVQCETCHTWQHLPCYGFTGLDDPRLYDKHTCYHCLLADDKTDSFEALQRLVQKRRIMHFIIQHGVRSQTEFVDDVRMPVDVAGPIYQMLKSAGYFVPATGSNKAEYKKTGRPLFVAVRDGPNYEKMLTTLFDPLTLIAHHYQVPSKDPVEQMSLKQHLFATQSSDMPPPATPASKLRKHKAMTPASGLDQRASLTPFQTPIRRLSKRSLEEDATPASKRLKSVQTKVVLNANGLPSSPAGLIR</sequence>
<evidence type="ECO:0000256" key="2">
    <source>
        <dbReference type="ARBA" id="ARBA00004286"/>
    </source>
</evidence>
<feature type="region of interest" description="Disordered" evidence="6">
    <location>
        <begin position="643"/>
        <end position="700"/>
    </location>
</feature>
<evidence type="ECO:0000256" key="6">
    <source>
        <dbReference type="SAM" id="MobiDB-lite"/>
    </source>
</evidence>
<accession>A0A1Z5TAF4</accession>
<evidence type="ECO:0000259" key="7">
    <source>
        <dbReference type="PROSITE" id="PS50815"/>
    </source>
</evidence>
<name>A0A1Z5TAF4_HORWE</name>
<keyword evidence="9" id="KW-1185">Reference proteome</keyword>
<protein>
    <recommendedName>
        <fullName evidence="7">HORMA domain-containing protein</fullName>
    </recommendedName>
</protein>
<dbReference type="SUPFAM" id="SSF57903">
    <property type="entry name" value="FYVE/PHD zinc finger"/>
    <property type="match status" value="1"/>
</dbReference>